<evidence type="ECO:0000256" key="2">
    <source>
        <dbReference type="RuleBase" id="RU369043"/>
    </source>
</evidence>
<name>A0A5N6NF92_9ASTR</name>
<dbReference type="CDD" id="cd04897">
    <property type="entry name" value="ACT_ACR_3"/>
    <property type="match status" value="1"/>
</dbReference>
<gene>
    <name evidence="7" type="ORF">E3N88_24167</name>
</gene>
<dbReference type="PANTHER" id="PTHR31096:SF55">
    <property type="entry name" value="ACT DOMAIN-CONTAINING PROTEIN ACR6"/>
    <property type="match status" value="1"/>
</dbReference>
<evidence type="ECO:0000256" key="1">
    <source>
        <dbReference type="ARBA" id="ARBA00022737"/>
    </source>
</evidence>
<feature type="compositionally biased region" description="Basic and acidic residues" evidence="4">
    <location>
        <begin position="585"/>
        <end position="605"/>
    </location>
</feature>
<accession>A0A5N6NF92</accession>
<dbReference type="InterPro" id="IPR001584">
    <property type="entry name" value="Integrase_cat-core"/>
</dbReference>
<evidence type="ECO:0000313" key="8">
    <source>
        <dbReference type="Proteomes" id="UP000326396"/>
    </source>
</evidence>
<dbReference type="Pfam" id="PF17921">
    <property type="entry name" value="Integrase_H2C2"/>
    <property type="match status" value="1"/>
</dbReference>
<dbReference type="InterPro" id="IPR012337">
    <property type="entry name" value="RNaseH-like_sf"/>
</dbReference>
<dbReference type="Gene3D" id="3.30.420.10">
    <property type="entry name" value="Ribonuclease H-like superfamily/Ribonuclease H"/>
    <property type="match status" value="2"/>
</dbReference>
<keyword evidence="1 2" id="KW-0677">Repeat</keyword>
<keyword evidence="8" id="KW-1185">Reference proteome</keyword>
<protein>
    <recommendedName>
        <fullName evidence="2">ACT domain-containing protein ACR</fullName>
    </recommendedName>
    <alternativeName>
        <fullName evidence="2">Protein ACT DOMAIN REPEATS</fullName>
    </alternativeName>
</protein>
<proteinExistence type="predicted"/>
<organism evidence="7 8">
    <name type="scientific">Mikania micrantha</name>
    <name type="common">bitter vine</name>
    <dbReference type="NCBI Taxonomy" id="192012"/>
    <lineage>
        <taxon>Eukaryota</taxon>
        <taxon>Viridiplantae</taxon>
        <taxon>Streptophyta</taxon>
        <taxon>Embryophyta</taxon>
        <taxon>Tracheophyta</taxon>
        <taxon>Spermatophyta</taxon>
        <taxon>Magnoliopsida</taxon>
        <taxon>eudicotyledons</taxon>
        <taxon>Gunneridae</taxon>
        <taxon>Pentapetalae</taxon>
        <taxon>asterids</taxon>
        <taxon>campanulids</taxon>
        <taxon>Asterales</taxon>
        <taxon>Asteraceae</taxon>
        <taxon>Asteroideae</taxon>
        <taxon>Heliantheae alliance</taxon>
        <taxon>Eupatorieae</taxon>
        <taxon>Mikania</taxon>
    </lineage>
</organism>
<dbReference type="InterPro" id="IPR036397">
    <property type="entry name" value="RNaseH_sf"/>
</dbReference>
<dbReference type="Proteomes" id="UP000326396">
    <property type="component" value="Linkage Group LG2"/>
</dbReference>
<dbReference type="SUPFAM" id="SSF53098">
    <property type="entry name" value="Ribonuclease H-like"/>
    <property type="match status" value="1"/>
</dbReference>
<reference evidence="7 8" key="1">
    <citation type="submission" date="2019-05" db="EMBL/GenBank/DDBJ databases">
        <title>Mikania micrantha, genome provides insights into the molecular mechanism of rapid growth.</title>
        <authorList>
            <person name="Liu B."/>
        </authorList>
    </citation>
    <scope>NUCLEOTIDE SEQUENCE [LARGE SCALE GENOMIC DNA]</scope>
    <source>
        <strain evidence="7">NLD-2019</strain>
        <tissue evidence="7">Leaf</tissue>
    </source>
</reference>
<dbReference type="PROSITE" id="PS51671">
    <property type="entry name" value="ACT"/>
    <property type="match status" value="3"/>
</dbReference>
<keyword evidence="3" id="KW-0175">Coiled coil</keyword>
<dbReference type="OrthoDB" id="413122at2759"/>
<evidence type="ECO:0000313" key="7">
    <source>
        <dbReference type="EMBL" id="KAD4586566.1"/>
    </source>
</evidence>
<dbReference type="InterPro" id="IPR002156">
    <property type="entry name" value="RNaseH_domain"/>
</dbReference>
<feature type="domain" description="ACT" evidence="6">
    <location>
        <begin position="128"/>
        <end position="209"/>
    </location>
</feature>
<dbReference type="GO" id="GO:0015074">
    <property type="term" value="P:DNA integration"/>
    <property type="evidence" value="ECO:0007669"/>
    <property type="project" value="InterPro"/>
</dbReference>
<feature type="domain" description="ACT" evidence="6">
    <location>
        <begin position="338"/>
        <end position="416"/>
    </location>
</feature>
<sequence>MCPTLRCLFISLDANTIQPFSLLYLRVTIDNNSSPDATVIQVESVNRPGILLDVVQVLTDMNLIITKAYISSDGRWFMDVFNVKHQNGNKVTGEGMISYITKILESDAFYVPSPESSVGLRPSLDYTSIELAGSDRPGLLSEVCAVLADLSCNVVSAGIWTHNARAAAVVNVTDDMMGCAIEDPDRLLTIQNRLCNVFKGNNDLKTAKMTLSPPGSMHRERRLHQIMFDDRDYEKIEQEDINGLKADVCVLDCIEKDYTVITMRCKDRPKLLFDTVCTITDMQYVVYHGVVHTGKMEAYQEYYIRHVDGIRISSEAERKRVIKCLEAAIERRTSEALELELCAEDEVGLLSDITRIFRENSLCIKRAEITTVNGKAKDTFYVTNTSGDSPVDPRTIDSIRKQIGQHKALDVRWNSSPKKPTREETTMSYIFGHLLKFQIARVVHNQYTLQFGSSFGAIRGTRLGLPFAARTHDKADDNARSTPISAFSKGPARKDSTLAENVTNPQEVISEESEDEEAEVTITLEFVKNHRETLKARLAELEHREKLEKLKSRLTYNEGGPDGTPKEPGYDKELWDQIFKMMEETHQKQKEESKSTMKSGEKLGDGDDPLTSPKEAEKFTPLTKTPSEILATEKAKTSFVKPQPLRNSSRPNPDEFCEFHRCYGHKTDDCIHLKREIEAAVKSGKLSHLIKEIGAATSKGKDTHREDVGEKKRAYVDMIRRRTDNENKMNKRHKLMEDEGYPWMETSITFPPLKPWETQEAPLNISANIAGHRVATIHVDGGSGSEVISSAEIIATVDKKEERNDDTEEEWVLDDRFPESTIKAKEETMRRYLSKAKSLQEKFTECQVIHIARSQNHKADALSKLASAAFSKLGSEIRINILARTSIDAEHEIQEITQIVPWGEPIKEFIRTSKVPENKDEARRLRLRALQYELIDGELYRKSYLGPSLKCVDEEEAKYVMREIHEGICGLHAGPKTMVASEMKAGFYWPGMYNTTVALSRTCDNCQIHAPIPKKPKQPLVPVSSSWPFQKWAIDIVGPFPEAVGKVKFLVVAIDYFTKWVEAKPFGLPHTIVSDNGKQFDSALFKKWCGELHIKQIFTSVTHPQANSQVERANRSIVDGIKARLGRTRKAWLEELPHVLWAHRTMTKTSTGEAPFSLTYGTEAMIPAEIGSPTPRMDLHENENNEDLRINLNLLEERRYHAAIREANYKKAMQKHYNKTVRTKDLKPGDLMLRSSIASGKEHQDKLTPKWEGPYKITWSNGKGPHKLVDIEGKEIPRTWNSMQLRKYHL</sequence>
<dbReference type="InterPro" id="IPR045865">
    <property type="entry name" value="ACT-like_dom_sf"/>
</dbReference>
<dbReference type="InterPro" id="IPR040217">
    <property type="entry name" value="ACR1-12"/>
</dbReference>
<dbReference type="Gene3D" id="3.30.70.260">
    <property type="match status" value="1"/>
</dbReference>
<evidence type="ECO:0000256" key="3">
    <source>
        <dbReference type="SAM" id="Coils"/>
    </source>
</evidence>
<feature type="domain" description="ACT" evidence="6">
    <location>
        <begin position="39"/>
        <end position="116"/>
    </location>
</feature>
<dbReference type="Gene3D" id="1.10.340.70">
    <property type="match status" value="1"/>
</dbReference>
<dbReference type="GO" id="GO:0004523">
    <property type="term" value="F:RNA-DNA hybrid ribonuclease activity"/>
    <property type="evidence" value="ECO:0007669"/>
    <property type="project" value="InterPro"/>
</dbReference>
<feature type="region of interest" description="Disordered" evidence="4">
    <location>
        <begin position="585"/>
        <end position="616"/>
    </location>
</feature>
<dbReference type="EMBL" id="SZYD01000012">
    <property type="protein sequence ID" value="KAD4586566.1"/>
    <property type="molecule type" value="Genomic_DNA"/>
</dbReference>
<dbReference type="PROSITE" id="PS50994">
    <property type="entry name" value="INTEGRASE"/>
    <property type="match status" value="1"/>
</dbReference>
<evidence type="ECO:0000259" key="6">
    <source>
        <dbReference type="PROSITE" id="PS51671"/>
    </source>
</evidence>
<feature type="region of interest" description="Disordered" evidence="4">
    <location>
        <begin position="474"/>
        <end position="500"/>
    </location>
</feature>
<dbReference type="GO" id="GO:0016597">
    <property type="term" value="F:amino acid binding"/>
    <property type="evidence" value="ECO:0007669"/>
    <property type="project" value="UniProtKB-UniRule"/>
</dbReference>
<dbReference type="PANTHER" id="PTHR31096">
    <property type="entry name" value="ACT DOMAIN-CONTAINING PROTEIN ACR4-RELATED"/>
    <property type="match status" value="1"/>
</dbReference>
<comment type="caution">
    <text evidence="7">The sequence shown here is derived from an EMBL/GenBank/DDBJ whole genome shotgun (WGS) entry which is preliminary data.</text>
</comment>
<feature type="domain" description="Integrase catalytic" evidence="5">
    <location>
        <begin position="1067"/>
        <end position="1163"/>
    </location>
</feature>
<dbReference type="Pfam" id="PF01842">
    <property type="entry name" value="ACT"/>
    <property type="match status" value="1"/>
</dbReference>
<comment type="function">
    <text evidence="2">Binds amino acids.</text>
</comment>
<dbReference type="GO" id="GO:0003676">
    <property type="term" value="F:nucleic acid binding"/>
    <property type="evidence" value="ECO:0007669"/>
    <property type="project" value="InterPro"/>
</dbReference>
<dbReference type="InterPro" id="IPR002912">
    <property type="entry name" value="ACT_dom"/>
</dbReference>
<dbReference type="SUPFAM" id="SSF55021">
    <property type="entry name" value="ACT-like"/>
    <property type="match status" value="3"/>
</dbReference>
<feature type="coiled-coil region" evidence="3">
    <location>
        <begin position="524"/>
        <end position="551"/>
    </location>
</feature>
<dbReference type="Pfam" id="PF13456">
    <property type="entry name" value="RVT_3"/>
    <property type="match status" value="1"/>
</dbReference>
<dbReference type="InterPro" id="IPR041588">
    <property type="entry name" value="Integrase_H2C2"/>
</dbReference>
<feature type="coiled-coil region" evidence="3">
    <location>
        <begin position="790"/>
        <end position="842"/>
    </location>
</feature>
<evidence type="ECO:0000256" key="4">
    <source>
        <dbReference type="SAM" id="MobiDB-lite"/>
    </source>
</evidence>
<evidence type="ECO:0000259" key="5">
    <source>
        <dbReference type="PROSITE" id="PS50994"/>
    </source>
</evidence>